<dbReference type="PANTHER" id="PTHR24252:SF27">
    <property type="entry name" value="TRANSMEMBRANE PROTEASE SERINE 3-LIKE"/>
    <property type="match status" value="1"/>
</dbReference>
<evidence type="ECO:0000256" key="2">
    <source>
        <dbReference type="ARBA" id="ARBA00023180"/>
    </source>
</evidence>
<evidence type="ECO:0000259" key="4">
    <source>
        <dbReference type="PROSITE" id="PS50240"/>
    </source>
</evidence>
<dbReference type="InterPro" id="IPR043504">
    <property type="entry name" value="Peptidase_S1_PA_chymotrypsin"/>
</dbReference>
<dbReference type="InParanoid" id="A0A4W3IKV4"/>
<dbReference type="GeneTree" id="ENSGT00940000155207"/>
<dbReference type="SMART" id="SM00020">
    <property type="entry name" value="Tryp_SPc"/>
    <property type="match status" value="1"/>
</dbReference>
<evidence type="ECO:0000256" key="3">
    <source>
        <dbReference type="ARBA" id="ARBA00024195"/>
    </source>
</evidence>
<proteinExistence type="inferred from homology"/>
<dbReference type="GO" id="GO:0004252">
    <property type="term" value="F:serine-type endopeptidase activity"/>
    <property type="evidence" value="ECO:0007669"/>
    <property type="project" value="InterPro"/>
</dbReference>
<dbReference type="AlphaFoldDB" id="A0A4W3IKV4"/>
<reference evidence="6" key="2">
    <citation type="journal article" date="2007" name="PLoS Biol.">
        <title>Survey sequencing and comparative analysis of the elephant shark (Callorhinchus milii) genome.</title>
        <authorList>
            <person name="Venkatesh B."/>
            <person name="Kirkness E.F."/>
            <person name="Loh Y.H."/>
            <person name="Halpern A.L."/>
            <person name="Lee A.P."/>
            <person name="Johnson J."/>
            <person name="Dandona N."/>
            <person name="Viswanathan L.D."/>
            <person name="Tay A."/>
            <person name="Venter J.C."/>
            <person name="Strausberg R.L."/>
            <person name="Brenner S."/>
        </authorList>
    </citation>
    <scope>NUCLEOTIDE SEQUENCE [LARGE SCALE GENOMIC DNA]</scope>
</reference>
<protein>
    <recommendedName>
        <fullName evidence="4">Peptidase S1 domain-containing protein</fullName>
    </recommendedName>
</protein>
<dbReference type="FunFam" id="2.40.10.10:FF:000002">
    <property type="entry name" value="Transmembrane protease serine"/>
    <property type="match status" value="1"/>
</dbReference>
<reference evidence="6" key="3">
    <citation type="journal article" date="2014" name="Nature">
        <title>Elephant shark genome provides unique insights into gnathostome evolution.</title>
        <authorList>
            <consortium name="International Elephant Shark Genome Sequencing Consortium"/>
            <person name="Venkatesh B."/>
            <person name="Lee A.P."/>
            <person name="Ravi V."/>
            <person name="Maurya A.K."/>
            <person name="Lian M.M."/>
            <person name="Swann J.B."/>
            <person name="Ohta Y."/>
            <person name="Flajnik M.F."/>
            <person name="Sutoh Y."/>
            <person name="Kasahara M."/>
            <person name="Hoon S."/>
            <person name="Gangu V."/>
            <person name="Roy S.W."/>
            <person name="Irimia M."/>
            <person name="Korzh V."/>
            <person name="Kondrychyn I."/>
            <person name="Lim Z.W."/>
            <person name="Tay B.H."/>
            <person name="Tohari S."/>
            <person name="Kong K.W."/>
            <person name="Ho S."/>
            <person name="Lorente-Galdos B."/>
            <person name="Quilez J."/>
            <person name="Marques-Bonet T."/>
            <person name="Raney B.J."/>
            <person name="Ingham P.W."/>
            <person name="Tay A."/>
            <person name="Hillier L.W."/>
            <person name="Minx P."/>
            <person name="Boehm T."/>
            <person name="Wilson R.K."/>
            <person name="Brenner S."/>
            <person name="Warren W.C."/>
        </authorList>
    </citation>
    <scope>NUCLEOTIDE SEQUENCE [LARGE SCALE GENOMIC DNA]</scope>
</reference>
<keyword evidence="6" id="KW-1185">Reference proteome</keyword>
<sequence length="115" mass="12670">CGTHIDFLRSLLSLTGPLSDLLMKAKVPLLSNDVCNDLYKGRMQPSMLCAGFLRGGVDACQGDSGGPLMTEKNSTWWLVGSISWGLDCGRQNKPGIYTNISFFLDWIYMIMKASE</sequence>
<dbReference type="Gene3D" id="2.40.10.10">
    <property type="entry name" value="Trypsin-like serine proteases"/>
    <property type="match status" value="1"/>
</dbReference>
<dbReference type="Ensembl" id="ENSCMIT00000030142.1">
    <property type="protein sequence ID" value="ENSCMIP00000029677.1"/>
    <property type="gene ID" value="ENSCMIG00000012812.1"/>
</dbReference>
<keyword evidence="1" id="KW-1015">Disulfide bond</keyword>
<reference evidence="6" key="1">
    <citation type="journal article" date="2006" name="Science">
        <title>Ancient noncoding elements conserved in the human genome.</title>
        <authorList>
            <person name="Venkatesh B."/>
            <person name="Kirkness E.F."/>
            <person name="Loh Y.H."/>
            <person name="Halpern A.L."/>
            <person name="Lee A.P."/>
            <person name="Johnson J."/>
            <person name="Dandona N."/>
            <person name="Viswanathan L.D."/>
            <person name="Tay A."/>
            <person name="Venter J.C."/>
            <person name="Strausberg R.L."/>
            <person name="Brenner S."/>
        </authorList>
    </citation>
    <scope>NUCLEOTIDE SEQUENCE [LARGE SCALE GENOMIC DNA]</scope>
</reference>
<dbReference type="STRING" id="7868.ENSCMIP00000029677"/>
<dbReference type="InterPro" id="IPR009003">
    <property type="entry name" value="Peptidase_S1_PA"/>
</dbReference>
<dbReference type="InterPro" id="IPR033116">
    <property type="entry name" value="TRYPSIN_SER"/>
</dbReference>
<dbReference type="PROSITE" id="PS00135">
    <property type="entry name" value="TRYPSIN_SER"/>
    <property type="match status" value="1"/>
</dbReference>
<dbReference type="PROSITE" id="PS50240">
    <property type="entry name" value="TRYPSIN_DOM"/>
    <property type="match status" value="1"/>
</dbReference>
<evidence type="ECO:0000313" key="5">
    <source>
        <dbReference type="Ensembl" id="ENSCMIP00000029677.1"/>
    </source>
</evidence>
<dbReference type="Proteomes" id="UP000314986">
    <property type="component" value="Unassembled WGS sequence"/>
</dbReference>
<evidence type="ECO:0000313" key="6">
    <source>
        <dbReference type="Proteomes" id="UP000314986"/>
    </source>
</evidence>
<name>A0A4W3IKV4_CALMI</name>
<evidence type="ECO:0000256" key="1">
    <source>
        <dbReference type="ARBA" id="ARBA00023157"/>
    </source>
</evidence>
<feature type="domain" description="Peptidase S1" evidence="4">
    <location>
        <begin position="1"/>
        <end position="112"/>
    </location>
</feature>
<reference evidence="5" key="5">
    <citation type="submission" date="2025-09" db="UniProtKB">
        <authorList>
            <consortium name="Ensembl"/>
        </authorList>
    </citation>
    <scope>IDENTIFICATION</scope>
</reference>
<dbReference type="GO" id="GO:0006508">
    <property type="term" value="P:proteolysis"/>
    <property type="evidence" value="ECO:0007669"/>
    <property type="project" value="InterPro"/>
</dbReference>
<dbReference type="InterPro" id="IPR001254">
    <property type="entry name" value="Trypsin_dom"/>
</dbReference>
<accession>A0A4W3IKV4</accession>
<keyword evidence="2" id="KW-0325">Glycoprotein</keyword>
<reference evidence="5" key="4">
    <citation type="submission" date="2025-08" db="UniProtKB">
        <authorList>
            <consortium name="Ensembl"/>
        </authorList>
    </citation>
    <scope>IDENTIFICATION</scope>
</reference>
<dbReference type="SUPFAM" id="SSF50494">
    <property type="entry name" value="Trypsin-like serine proteases"/>
    <property type="match status" value="1"/>
</dbReference>
<comment type="similarity">
    <text evidence="3">Belongs to the peptidase S1 family. CLIP subfamily.</text>
</comment>
<dbReference type="CDD" id="cd00190">
    <property type="entry name" value="Tryp_SPc"/>
    <property type="match status" value="1"/>
</dbReference>
<dbReference type="OMA" id="HVQVWVV"/>
<organism evidence="5 6">
    <name type="scientific">Callorhinchus milii</name>
    <name type="common">Ghost shark</name>
    <dbReference type="NCBI Taxonomy" id="7868"/>
    <lineage>
        <taxon>Eukaryota</taxon>
        <taxon>Metazoa</taxon>
        <taxon>Chordata</taxon>
        <taxon>Craniata</taxon>
        <taxon>Vertebrata</taxon>
        <taxon>Chondrichthyes</taxon>
        <taxon>Holocephali</taxon>
        <taxon>Chimaeriformes</taxon>
        <taxon>Callorhinchidae</taxon>
        <taxon>Callorhinchus</taxon>
    </lineage>
</organism>
<dbReference type="Pfam" id="PF00089">
    <property type="entry name" value="Trypsin"/>
    <property type="match status" value="1"/>
</dbReference>
<dbReference type="PANTHER" id="PTHR24252">
    <property type="entry name" value="ACROSIN-RELATED"/>
    <property type="match status" value="1"/>
</dbReference>